<accession>A0AAV7E8D3</accession>
<dbReference type="AlphaFoldDB" id="A0AAV7E8D3"/>
<dbReference type="Proteomes" id="UP000825729">
    <property type="component" value="Unassembled WGS sequence"/>
</dbReference>
<feature type="region of interest" description="Disordered" evidence="1">
    <location>
        <begin position="1"/>
        <end position="42"/>
    </location>
</feature>
<dbReference type="EMBL" id="JAINDJ010000006">
    <property type="protein sequence ID" value="KAG9445102.1"/>
    <property type="molecule type" value="Genomic_DNA"/>
</dbReference>
<feature type="compositionally biased region" description="Polar residues" evidence="1">
    <location>
        <begin position="103"/>
        <end position="116"/>
    </location>
</feature>
<protein>
    <recommendedName>
        <fullName evidence="4">Hydroxyproline-rich glycoprotein family protein</fullName>
    </recommendedName>
</protein>
<dbReference type="PANTHER" id="PTHR37767:SF1">
    <property type="entry name" value="HYDROXYPROLINE-RICH GLYCOPROTEIN FAMILY PROTEIN"/>
    <property type="match status" value="1"/>
</dbReference>
<evidence type="ECO:0000256" key="1">
    <source>
        <dbReference type="SAM" id="MobiDB-lite"/>
    </source>
</evidence>
<dbReference type="InterPro" id="IPR007789">
    <property type="entry name" value="DUF688"/>
</dbReference>
<feature type="region of interest" description="Disordered" evidence="1">
    <location>
        <begin position="95"/>
        <end position="134"/>
    </location>
</feature>
<sequence length="318" mass="35586">MEETSASHLHQRPRSRQPISVPFLWEEKPGKPKKNWKPEPSPVLSVPIPVKLIASVPFQWEEKPGKPRPNFLQHPMEYSPKVLCLSSSSSSSFANPFLSSPSTTNTNFQKQSTPSVSEGETEEYEDSTDEDNGCDDDTLELDFETFSFHSDETFHSAPSLLANQPATNKMMPSAEENNEQAVQIPDLSVVSIINDRESTSTGNGITKDSVLEFLFPLFSPHSGFLDRVLCQEKCSSAALPSLLTENRNCGLVVGRKAPTLGELIMLSRRLSYGRKVVPIKKQKHSLDIIKKTAFARCLFGTSGNRMDKRLSRQQFRNR</sequence>
<proteinExistence type="predicted"/>
<reference evidence="2 3" key="1">
    <citation type="submission" date="2021-07" db="EMBL/GenBank/DDBJ databases">
        <title>The Aristolochia fimbriata genome: insights into angiosperm evolution, floral development and chemical biosynthesis.</title>
        <authorList>
            <person name="Jiao Y."/>
        </authorList>
    </citation>
    <scope>NUCLEOTIDE SEQUENCE [LARGE SCALE GENOMIC DNA]</scope>
    <source>
        <strain evidence="2">IBCAS-2021</strain>
        <tissue evidence="2">Leaf</tissue>
    </source>
</reference>
<name>A0AAV7E8D3_ARIFI</name>
<gene>
    <name evidence="2" type="ORF">H6P81_016442</name>
</gene>
<organism evidence="2 3">
    <name type="scientific">Aristolochia fimbriata</name>
    <name type="common">White veined hardy Dutchman's pipe vine</name>
    <dbReference type="NCBI Taxonomy" id="158543"/>
    <lineage>
        <taxon>Eukaryota</taxon>
        <taxon>Viridiplantae</taxon>
        <taxon>Streptophyta</taxon>
        <taxon>Embryophyta</taxon>
        <taxon>Tracheophyta</taxon>
        <taxon>Spermatophyta</taxon>
        <taxon>Magnoliopsida</taxon>
        <taxon>Magnoliidae</taxon>
        <taxon>Piperales</taxon>
        <taxon>Aristolochiaceae</taxon>
        <taxon>Aristolochia</taxon>
    </lineage>
</organism>
<evidence type="ECO:0008006" key="4">
    <source>
        <dbReference type="Google" id="ProtNLM"/>
    </source>
</evidence>
<evidence type="ECO:0000313" key="2">
    <source>
        <dbReference type="EMBL" id="KAG9445102.1"/>
    </source>
</evidence>
<comment type="caution">
    <text evidence="2">The sequence shown here is derived from an EMBL/GenBank/DDBJ whole genome shotgun (WGS) entry which is preliminary data.</text>
</comment>
<keyword evidence="3" id="KW-1185">Reference proteome</keyword>
<dbReference type="PANTHER" id="PTHR37767">
    <property type="entry name" value="HYDROXYPROLINE-RICH GLYCOPROTEIN FAMILY PROTEIN"/>
    <property type="match status" value="1"/>
</dbReference>
<feature type="compositionally biased region" description="Acidic residues" evidence="1">
    <location>
        <begin position="119"/>
        <end position="134"/>
    </location>
</feature>
<dbReference type="Pfam" id="PF05097">
    <property type="entry name" value="DUF688"/>
    <property type="match status" value="2"/>
</dbReference>
<evidence type="ECO:0000313" key="3">
    <source>
        <dbReference type="Proteomes" id="UP000825729"/>
    </source>
</evidence>